<reference evidence="2" key="1">
    <citation type="journal article" date="2023" name="Insect Mol. Biol.">
        <title>Genome sequencing provides insights into the evolution of gene families encoding plant cell wall-degrading enzymes in longhorned beetles.</title>
        <authorList>
            <person name="Shin N.R."/>
            <person name="Okamura Y."/>
            <person name="Kirsch R."/>
            <person name="Pauchet Y."/>
        </authorList>
    </citation>
    <scope>NUCLEOTIDE SEQUENCE</scope>
    <source>
        <strain evidence="2">RBIC_L_NR</strain>
    </source>
</reference>
<name>A0AAV8XJF3_9CUCU</name>
<evidence type="ECO:0000313" key="2">
    <source>
        <dbReference type="EMBL" id="KAJ8938677.1"/>
    </source>
</evidence>
<evidence type="ECO:0000313" key="3">
    <source>
        <dbReference type="Proteomes" id="UP001162156"/>
    </source>
</evidence>
<keyword evidence="3" id="KW-1185">Reference proteome</keyword>
<evidence type="ECO:0000256" key="1">
    <source>
        <dbReference type="SAM" id="MobiDB-lite"/>
    </source>
</evidence>
<dbReference type="EMBL" id="JANEYF010003167">
    <property type="protein sequence ID" value="KAJ8938677.1"/>
    <property type="molecule type" value="Genomic_DNA"/>
</dbReference>
<comment type="caution">
    <text evidence="2">The sequence shown here is derived from an EMBL/GenBank/DDBJ whole genome shotgun (WGS) entry which is preliminary data.</text>
</comment>
<dbReference type="AlphaFoldDB" id="A0AAV8XJF3"/>
<accession>A0AAV8XJF3</accession>
<feature type="region of interest" description="Disordered" evidence="1">
    <location>
        <begin position="216"/>
        <end position="261"/>
    </location>
</feature>
<organism evidence="2 3">
    <name type="scientific">Rhamnusium bicolor</name>
    <dbReference type="NCBI Taxonomy" id="1586634"/>
    <lineage>
        <taxon>Eukaryota</taxon>
        <taxon>Metazoa</taxon>
        <taxon>Ecdysozoa</taxon>
        <taxon>Arthropoda</taxon>
        <taxon>Hexapoda</taxon>
        <taxon>Insecta</taxon>
        <taxon>Pterygota</taxon>
        <taxon>Neoptera</taxon>
        <taxon>Endopterygota</taxon>
        <taxon>Coleoptera</taxon>
        <taxon>Polyphaga</taxon>
        <taxon>Cucujiformia</taxon>
        <taxon>Chrysomeloidea</taxon>
        <taxon>Cerambycidae</taxon>
        <taxon>Lepturinae</taxon>
        <taxon>Rhagiini</taxon>
        <taxon>Rhamnusium</taxon>
    </lineage>
</organism>
<dbReference type="Proteomes" id="UP001162156">
    <property type="component" value="Unassembled WGS sequence"/>
</dbReference>
<protein>
    <submittedName>
        <fullName evidence="2">Uncharacterized protein</fullName>
    </submittedName>
</protein>
<sequence>MREEGQIEPDILTLLGKTTELNEDKSEDINEEFAPIWRQILQRRLDSETTTKLIKKYPPSENLSLAAAPRLNPEVVSVMNEQHRQRDQRLSSLQHQLGAAITAVGKVLTVILENRGEAINPELVEFLSHAGRLFCDIHHEDSRCRRTLVSSSIDKNFRATLTDVSVDGWLFGSNLGERVKAARDLEKLSSDLKPKVTAKANMSLNAKGLSRVAFKGYRGRPQTPRQQSYRGRGPRVDFRRMSRQARPPQQPKTFRQSQPKQ</sequence>
<dbReference type="PANTHER" id="PTHR34239:SF2">
    <property type="entry name" value="TRANSPOSABLE ELEMENT P TRANSPOSASE_THAP9 CONSERVED DOMAIN-CONTAINING PROTEIN"/>
    <property type="match status" value="1"/>
</dbReference>
<feature type="compositionally biased region" description="Polar residues" evidence="1">
    <location>
        <begin position="251"/>
        <end position="261"/>
    </location>
</feature>
<proteinExistence type="predicted"/>
<dbReference type="PANTHER" id="PTHR34239">
    <property type="entry name" value="APPLE DOMAIN-CONTAINING PROTEIN"/>
    <property type="match status" value="1"/>
</dbReference>
<gene>
    <name evidence="2" type="ORF">NQ314_011378</name>
</gene>